<gene>
    <name evidence="2" type="ORF">Pmar_PMAR015891</name>
</gene>
<evidence type="ECO:0000256" key="1">
    <source>
        <dbReference type="SAM" id="SignalP"/>
    </source>
</evidence>
<dbReference type="Proteomes" id="UP000007800">
    <property type="component" value="Unassembled WGS sequence"/>
</dbReference>
<evidence type="ECO:0000313" key="2">
    <source>
        <dbReference type="EMBL" id="EER20272.1"/>
    </source>
</evidence>
<evidence type="ECO:0000313" key="3">
    <source>
        <dbReference type="Proteomes" id="UP000007800"/>
    </source>
</evidence>
<dbReference type="GeneID" id="9053819"/>
<accession>C5K5H1</accession>
<reference evidence="2 3" key="1">
    <citation type="submission" date="2008-07" db="EMBL/GenBank/DDBJ databases">
        <authorList>
            <person name="El-Sayed N."/>
            <person name="Caler E."/>
            <person name="Inman J."/>
            <person name="Amedeo P."/>
            <person name="Hass B."/>
            <person name="Wortman J."/>
        </authorList>
    </citation>
    <scope>NUCLEOTIDE SEQUENCE [LARGE SCALE GENOMIC DNA]</scope>
    <source>
        <strain evidence="3">ATCC 50983 / TXsc</strain>
    </source>
</reference>
<proteinExistence type="predicted"/>
<keyword evidence="1" id="KW-0732">Signal</keyword>
<dbReference type="InParanoid" id="C5K5H1"/>
<sequence>MSLMKLCAYILGCVTVGQLTEAMVLQEGKAPGYPSNQLYGPVSPNNDCPTVDGIKQYPAKYYK</sequence>
<dbReference type="EMBL" id="GG670596">
    <property type="protein sequence ID" value="EER20272.1"/>
    <property type="molecule type" value="Genomic_DNA"/>
</dbReference>
<keyword evidence="3" id="KW-1185">Reference proteome</keyword>
<dbReference type="RefSeq" id="XP_002788476.1">
    <property type="nucleotide sequence ID" value="XM_002788430.1"/>
</dbReference>
<organism evidence="3">
    <name type="scientific">Perkinsus marinus (strain ATCC 50983 / TXsc)</name>
    <dbReference type="NCBI Taxonomy" id="423536"/>
    <lineage>
        <taxon>Eukaryota</taxon>
        <taxon>Sar</taxon>
        <taxon>Alveolata</taxon>
        <taxon>Perkinsozoa</taxon>
        <taxon>Perkinsea</taxon>
        <taxon>Perkinsida</taxon>
        <taxon>Perkinsidae</taxon>
        <taxon>Perkinsus</taxon>
    </lineage>
</organism>
<feature type="non-terminal residue" evidence="2">
    <location>
        <position position="63"/>
    </location>
</feature>
<feature type="signal peptide" evidence="1">
    <location>
        <begin position="1"/>
        <end position="22"/>
    </location>
</feature>
<dbReference type="AlphaFoldDB" id="C5K5H1"/>
<name>C5K5H1_PERM5</name>
<protein>
    <submittedName>
        <fullName evidence="2">Uncharacterized protein</fullName>
    </submittedName>
</protein>
<feature type="chain" id="PRO_5002953955" evidence="1">
    <location>
        <begin position="23"/>
        <end position="63"/>
    </location>
</feature>